<proteinExistence type="predicted"/>
<name>A0A084W8W8_ANOSI</name>
<gene>
    <name evidence="2" type="ORF">ZHAS_00014570</name>
</gene>
<dbReference type="EMBL" id="KE525319">
    <property type="protein sequence ID" value="KFB46662.1"/>
    <property type="molecule type" value="Genomic_DNA"/>
</dbReference>
<dbReference type="AlphaFoldDB" id="A0A084W8W8"/>
<dbReference type="Proteomes" id="UP000030765">
    <property type="component" value="Unassembled WGS sequence"/>
</dbReference>
<organism evidence="2">
    <name type="scientific">Anopheles sinensis</name>
    <name type="common">Mosquito</name>
    <dbReference type="NCBI Taxonomy" id="74873"/>
    <lineage>
        <taxon>Eukaryota</taxon>
        <taxon>Metazoa</taxon>
        <taxon>Ecdysozoa</taxon>
        <taxon>Arthropoda</taxon>
        <taxon>Hexapoda</taxon>
        <taxon>Insecta</taxon>
        <taxon>Pterygota</taxon>
        <taxon>Neoptera</taxon>
        <taxon>Endopterygota</taxon>
        <taxon>Diptera</taxon>
        <taxon>Nematocera</taxon>
        <taxon>Culicoidea</taxon>
        <taxon>Culicidae</taxon>
        <taxon>Anophelinae</taxon>
        <taxon>Anopheles</taxon>
    </lineage>
</organism>
<accession>A0A084W8W8</accession>
<sequence>MFEHDKKSIAAARVLAPASWSVTEWSRHGMKTSWRQAQAYYSVTPRDLTPRCAAARIGIGNRWDWRLLVEPPGDDVGEGGPRGPSWLGNNLGNYANNQRFGILPRPPGRDTIQKERRRAEPKGQKRL</sequence>
<evidence type="ECO:0000313" key="4">
    <source>
        <dbReference type="Proteomes" id="UP000030765"/>
    </source>
</evidence>
<feature type="region of interest" description="Disordered" evidence="1">
    <location>
        <begin position="97"/>
        <end position="127"/>
    </location>
</feature>
<evidence type="ECO:0000313" key="2">
    <source>
        <dbReference type="EMBL" id="KFB46662.1"/>
    </source>
</evidence>
<evidence type="ECO:0000313" key="3">
    <source>
        <dbReference type="EnsemblMetazoa" id="ASIC014570-PA"/>
    </source>
</evidence>
<dbReference type="VEuPathDB" id="VectorBase:ASIC014570"/>
<keyword evidence="4" id="KW-1185">Reference proteome</keyword>
<dbReference type="EnsemblMetazoa" id="ASIC014570-RA">
    <property type="protein sequence ID" value="ASIC014570-PA"/>
    <property type="gene ID" value="ASIC014570"/>
</dbReference>
<protein>
    <submittedName>
        <fullName evidence="2 3">Phage/plasmid primase, P4 family domain-containing protein</fullName>
    </submittedName>
</protein>
<dbReference type="EMBL" id="ATLV01021521">
    <property type="status" value="NOT_ANNOTATED_CDS"/>
    <property type="molecule type" value="Genomic_DNA"/>
</dbReference>
<reference evidence="2 4" key="1">
    <citation type="journal article" date="2014" name="BMC Genomics">
        <title>Genome sequence of Anopheles sinensis provides insight into genetics basis of mosquito competence for malaria parasites.</title>
        <authorList>
            <person name="Zhou D."/>
            <person name="Zhang D."/>
            <person name="Ding G."/>
            <person name="Shi L."/>
            <person name="Hou Q."/>
            <person name="Ye Y."/>
            <person name="Xu Y."/>
            <person name="Zhou H."/>
            <person name="Xiong C."/>
            <person name="Li S."/>
            <person name="Yu J."/>
            <person name="Hong S."/>
            <person name="Yu X."/>
            <person name="Zou P."/>
            <person name="Chen C."/>
            <person name="Chang X."/>
            <person name="Wang W."/>
            <person name="Lv Y."/>
            <person name="Sun Y."/>
            <person name="Ma L."/>
            <person name="Shen B."/>
            <person name="Zhu C."/>
        </authorList>
    </citation>
    <scope>NUCLEOTIDE SEQUENCE [LARGE SCALE GENOMIC DNA]</scope>
</reference>
<reference evidence="3" key="2">
    <citation type="submission" date="2020-05" db="UniProtKB">
        <authorList>
            <consortium name="EnsemblMetazoa"/>
        </authorList>
    </citation>
    <scope>IDENTIFICATION</scope>
</reference>
<feature type="compositionally biased region" description="Basic and acidic residues" evidence="1">
    <location>
        <begin position="107"/>
        <end position="127"/>
    </location>
</feature>
<evidence type="ECO:0000256" key="1">
    <source>
        <dbReference type="SAM" id="MobiDB-lite"/>
    </source>
</evidence>